<dbReference type="InterPro" id="IPR052016">
    <property type="entry name" value="Bact_Sigma-Reg"/>
</dbReference>
<evidence type="ECO:0000313" key="5">
    <source>
        <dbReference type="Proteomes" id="UP000824002"/>
    </source>
</evidence>
<feature type="transmembrane region" description="Helical" evidence="2">
    <location>
        <begin position="236"/>
        <end position="255"/>
    </location>
</feature>
<dbReference type="InterPro" id="IPR036457">
    <property type="entry name" value="PPM-type-like_dom_sf"/>
</dbReference>
<gene>
    <name evidence="4" type="ORF">IAB51_12365</name>
</gene>
<keyword evidence="2" id="KW-1133">Transmembrane helix</keyword>
<dbReference type="Gene3D" id="3.60.40.10">
    <property type="entry name" value="PPM-type phosphatase domain"/>
    <property type="match status" value="1"/>
</dbReference>
<dbReference type="PANTHER" id="PTHR43156:SF2">
    <property type="entry name" value="STAGE II SPORULATION PROTEIN E"/>
    <property type="match status" value="1"/>
</dbReference>
<keyword evidence="1" id="KW-0378">Hydrolase</keyword>
<evidence type="ECO:0000259" key="3">
    <source>
        <dbReference type="SMART" id="SM00331"/>
    </source>
</evidence>
<dbReference type="GO" id="GO:0016791">
    <property type="term" value="F:phosphatase activity"/>
    <property type="evidence" value="ECO:0007669"/>
    <property type="project" value="TreeGrafter"/>
</dbReference>
<feature type="transmembrane region" description="Helical" evidence="2">
    <location>
        <begin position="173"/>
        <end position="194"/>
    </location>
</feature>
<dbReference type="PANTHER" id="PTHR43156">
    <property type="entry name" value="STAGE II SPORULATION PROTEIN E-RELATED"/>
    <property type="match status" value="1"/>
</dbReference>
<reference evidence="4" key="2">
    <citation type="journal article" date="2021" name="PeerJ">
        <title>Extensive microbial diversity within the chicken gut microbiome revealed by metagenomics and culture.</title>
        <authorList>
            <person name="Gilroy R."/>
            <person name="Ravi A."/>
            <person name="Getino M."/>
            <person name="Pursley I."/>
            <person name="Horton D.L."/>
            <person name="Alikhan N.F."/>
            <person name="Baker D."/>
            <person name="Gharbi K."/>
            <person name="Hall N."/>
            <person name="Watson M."/>
            <person name="Adriaenssens E.M."/>
            <person name="Foster-Nyarko E."/>
            <person name="Jarju S."/>
            <person name="Secka A."/>
            <person name="Antonio M."/>
            <person name="Oren A."/>
            <person name="Chaudhuri R.R."/>
            <person name="La Ragione R."/>
            <person name="Hildebrand F."/>
            <person name="Pallen M.J."/>
        </authorList>
    </citation>
    <scope>NUCLEOTIDE SEQUENCE</scope>
    <source>
        <strain evidence="4">CHK199-13235</strain>
    </source>
</reference>
<dbReference type="Pfam" id="PF19732">
    <property type="entry name" value="SpoIIE_N"/>
    <property type="match status" value="1"/>
</dbReference>
<dbReference type="InterPro" id="IPR045768">
    <property type="entry name" value="SpoIIE_N"/>
</dbReference>
<feature type="transmembrane region" description="Helical" evidence="2">
    <location>
        <begin position="261"/>
        <end position="278"/>
    </location>
</feature>
<comment type="caution">
    <text evidence="4">The sequence shown here is derived from an EMBL/GenBank/DDBJ whole genome shotgun (WGS) entry which is preliminary data.</text>
</comment>
<name>A0A9D1FPZ6_9FIRM</name>
<feature type="transmembrane region" description="Helical" evidence="2">
    <location>
        <begin position="20"/>
        <end position="40"/>
    </location>
</feature>
<protein>
    <submittedName>
        <fullName evidence="4">SpoIIE family protein phosphatase</fullName>
    </submittedName>
</protein>
<evidence type="ECO:0000256" key="2">
    <source>
        <dbReference type="SAM" id="Phobius"/>
    </source>
</evidence>
<feature type="domain" description="PPM-type phosphatase" evidence="3">
    <location>
        <begin position="557"/>
        <end position="762"/>
    </location>
</feature>
<keyword evidence="2" id="KW-0472">Membrane</keyword>
<reference evidence="4" key="1">
    <citation type="submission" date="2020-10" db="EMBL/GenBank/DDBJ databases">
        <authorList>
            <person name="Gilroy R."/>
        </authorList>
    </citation>
    <scope>NUCLEOTIDE SEQUENCE</scope>
    <source>
        <strain evidence="4">CHK199-13235</strain>
    </source>
</reference>
<proteinExistence type="predicted"/>
<accession>A0A9D1FPZ6</accession>
<feature type="transmembrane region" description="Helical" evidence="2">
    <location>
        <begin position="107"/>
        <end position="126"/>
    </location>
</feature>
<dbReference type="EMBL" id="DVJP01000080">
    <property type="protein sequence ID" value="HIS77579.1"/>
    <property type="molecule type" value="Genomic_DNA"/>
</dbReference>
<dbReference type="SMART" id="SM00331">
    <property type="entry name" value="PP2C_SIG"/>
    <property type="match status" value="1"/>
</dbReference>
<dbReference type="Proteomes" id="UP000824002">
    <property type="component" value="Unassembled WGS sequence"/>
</dbReference>
<keyword evidence="2" id="KW-0812">Transmembrane</keyword>
<evidence type="ECO:0000313" key="4">
    <source>
        <dbReference type="EMBL" id="HIS77579.1"/>
    </source>
</evidence>
<sequence>MLNLQRISSLRRRVGQLARMAPYAGTGVFTLLLSNVRILGGLSPFGAAFAMAMPSGLSFSSVIGGILGCSFFGRFEKNIPYLIAFLCVLAFKLAAAGHPKFRASVPVLCGASFGVLALSLGMGTVLNGEGAAGFFIRMAESALGGAMTYFSIQALRAAEDFTNRKEPGEIREASLFILLLVTLVGACGVEVWFWNLGRVLGGFFLLWLSGRRGVAAGAVGGVAVGAAICLAGPEFAACAGGIALSAMLCGAFAKFGRLTQTAVFLCVFTVSMLVLGELGHSSGGLDMLAASALFLILPTGVYQKLRQPAAQTAGSRSTENRRISAQMDFAARTIREIRDSVDAVSKRLNRLNSTEINDVYDRVADRVCGRCGLKMFCWETAFSQTTEAFQRLTPFLKEHGRIYPEDLPKFFQTKCPKTDELVRGVNGCYQEFIARENAGRKVLGAKQVAMEQLDGVAEMLRDAGEDLSEGEEENTALARIVSDFLAEIGEEADEVYCILDRYDRMRLEIYREKPFRCDQKLLAEQLSGLLERPLDIPCVVSAGGRTRVSFFEKARFALQFALRQKSAEEGPVCGDCCEYFADPRGYAHIIISDGMGSGSRAAVDSVMTCNFALKLIKAGFQFDAALKFINSALLVKAGDESLATLDIGCVDLYTGEAEFLKAGGACSFLCREGRTMQIKGPSLPAGILQGIQYDRHKVKLREGDLLVMVTDGAVAISEDWLAEEISALDSREPETVAEKLLQLASFRQQGKGDDITVAAARLVYPAE</sequence>
<dbReference type="AlphaFoldDB" id="A0A9D1FPZ6"/>
<dbReference type="SUPFAM" id="SSF81606">
    <property type="entry name" value="PP2C-like"/>
    <property type="match status" value="1"/>
</dbReference>
<dbReference type="InterPro" id="IPR001932">
    <property type="entry name" value="PPM-type_phosphatase-like_dom"/>
</dbReference>
<evidence type="ECO:0000256" key="1">
    <source>
        <dbReference type="ARBA" id="ARBA00022801"/>
    </source>
</evidence>
<dbReference type="Pfam" id="PF07228">
    <property type="entry name" value="SpoIIE"/>
    <property type="match status" value="1"/>
</dbReference>
<organism evidence="4 5">
    <name type="scientific">Candidatus Merdivicinus excrementipullorum</name>
    <dbReference type="NCBI Taxonomy" id="2840867"/>
    <lineage>
        <taxon>Bacteria</taxon>
        <taxon>Bacillati</taxon>
        <taxon>Bacillota</taxon>
        <taxon>Clostridia</taxon>
        <taxon>Eubacteriales</taxon>
        <taxon>Oscillospiraceae</taxon>
        <taxon>Oscillospiraceae incertae sedis</taxon>
        <taxon>Candidatus Merdivicinus</taxon>
    </lineage>
</organism>
<feature type="transmembrane region" description="Helical" evidence="2">
    <location>
        <begin position="79"/>
        <end position="95"/>
    </location>
</feature>
<feature type="transmembrane region" description="Helical" evidence="2">
    <location>
        <begin position="47"/>
        <end position="73"/>
    </location>
</feature>